<dbReference type="STRING" id="7167.A0A182FSD9"/>
<dbReference type="PANTHER" id="PTHR10953">
    <property type="entry name" value="UBIQUITIN-ACTIVATING ENZYME E1"/>
    <property type="match status" value="1"/>
</dbReference>
<accession>A0A182FSD9</accession>
<evidence type="ECO:0000256" key="8">
    <source>
        <dbReference type="ARBA" id="ARBA00044354"/>
    </source>
</evidence>
<dbReference type="InterPro" id="IPR035985">
    <property type="entry name" value="Ubiquitin-activating_enz"/>
</dbReference>
<reference evidence="10" key="2">
    <citation type="submission" date="2022-08" db="UniProtKB">
        <authorList>
            <consortium name="EnsemblMetazoa"/>
        </authorList>
    </citation>
    <scope>IDENTIFICATION</scope>
    <source>
        <strain evidence="10">STECLA/ALBI9_A</strain>
    </source>
</reference>
<dbReference type="VEuPathDB" id="VectorBase:AALB009466"/>
<dbReference type="RefSeq" id="XP_035774478.1">
    <property type="nucleotide sequence ID" value="XM_035918585.1"/>
</dbReference>
<comment type="pathway">
    <text evidence="2">Protein modification; protein sumoylation.</text>
</comment>
<dbReference type="SUPFAM" id="SSF69572">
    <property type="entry name" value="Activating enzymes of the ubiquitin-like proteins"/>
    <property type="match status" value="1"/>
</dbReference>
<evidence type="ECO:0000256" key="6">
    <source>
        <dbReference type="ARBA" id="ARBA00026003"/>
    </source>
</evidence>
<evidence type="ECO:0000256" key="2">
    <source>
        <dbReference type="ARBA" id="ARBA00004718"/>
    </source>
</evidence>
<dbReference type="GO" id="GO:0019948">
    <property type="term" value="F:SUMO activating enzyme activity"/>
    <property type="evidence" value="ECO:0007669"/>
    <property type="project" value="TreeGrafter"/>
</dbReference>
<evidence type="ECO:0000313" key="11">
    <source>
        <dbReference type="Proteomes" id="UP000069272"/>
    </source>
</evidence>
<dbReference type="InterPro" id="IPR045886">
    <property type="entry name" value="ThiF/MoeB/HesA"/>
</dbReference>
<dbReference type="OrthoDB" id="412647at2759"/>
<dbReference type="VEuPathDB" id="VectorBase:AALB20_033882"/>
<dbReference type="PRINTS" id="PR01849">
    <property type="entry name" value="UBIQUITINACT"/>
</dbReference>
<dbReference type="KEGG" id="aali:118457212"/>
<evidence type="ECO:0000313" key="10">
    <source>
        <dbReference type="EnsemblMetazoa" id="AALB009466-PA"/>
    </source>
</evidence>
<dbReference type="AlphaFoldDB" id="A0A182FSD9"/>
<comment type="subunit">
    <text evidence="6">Heterodimer of SAE1 and UBA2/SAE2. The heterodimer corresponds to the two domains that are encoded on a single polypeptide chain in ubiquitin-activating enzyme E1. Interacts with UBE2I.</text>
</comment>
<evidence type="ECO:0000259" key="9">
    <source>
        <dbReference type="Pfam" id="PF00899"/>
    </source>
</evidence>
<evidence type="ECO:0000256" key="7">
    <source>
        <dbReference type="ARBA" id="ARBA00044187"/>
    </source>
</evidence>
<name>A0A182FSD9_ANOAL</name>
<evidence type="ECO:0000256" key="3">
    <source>
        <dbReference type="ARBA" id="ARBA00005673"/>
    </source>
</evidence>
<dbReference type="EnsemblMetazoa" id="AALB009466-RA">
    <property type="protein sequence ID" value="AALB009466-PA"/>
    <property type="gene ID" value="AALB009466"/>
</dbReference>
<dbReference type="InterPro" id="IPR000011">
    <property type="entry name" value="UBQ/SUMO-activ_enz_E1-like"/>
</dbReference>
<dbReference type="FunFam" id="3.40.50.720:FF:000744">
    <property type="entry name" value="Smt3 activating enzyme 1"/>
    <property type="match status" value="1"/>
</dbReference>
<dbReference type="PANTHER" id="PTHR10953:SF162">
    <property type="entry name" value="SUMO-ACTIVATING ENZYME SUBUNIT 1"/>
    <property type="match status" value="1"/>
</dbReference>
<proteinExistence type="inferred from homology"/>
<dbReference type="CDD" id="cd01492">
    <property type="entry name" value="Aos1_SUMO"/>
    <property type="match status" value="1"/>
</dbReference>
<protein>
    <recommendedName>
        <fullName evidence="7">SUMO-activating enzyme subunit 1</fullName>
    </recommendedName>
    <alternativeName>
        <fullName evidence="8">Ubiquitin-like 1-activating enzyme E1A</fullName>
    </alternativeName>
</protein>
<evidence type="ECO:0000256" key="1">
    <source>
        <dbReference type="ARBA" id="ARBA00004123"/>
    </source>
</evidence>
<keyword evidence="5" id="KW-0539">Nucleus</keyword>
<sequence length="332" mass="37387">MTGTNGVQLTEEETELYDRQIRLWGLDSQKRLRAARVLIAGLNGLGAEIAKNVILAGVKAVTLLDHQKVTEADFCSQFLVPQTALGSYRSEASLERAQHLNPMVELKADTEQLAAKSDEFFKEFDVVCIIGASTEELLRVDTVCREANVKFFATDLWGMFGYSFSDLQEHEFMMDLVKYKVISKPNEKRKTETYTTPVKRTLQYPAYQALVDFDFRADTYARKLKRNGPALPLLRVLQTFRDQERRDPAFDKRGEDLTKLLQLRDSLAPGIVPDDAFVHVFAQISPVAAIVGGAVAHEIIKVVSQKEAPHRNVFLFDYEKCCGFVELVGAES</sequence>
<dbReference type="CTD" id="41532"/>
<dbReference type="InterPro" id="IPR000594">
    <property type="entry name" value="ThiF_NAD_FAD-bd"/>
</dbReference>
<feature type="domain" description="THIF-type NAD/FAD binding fold" evidence="9">
    <location>
        <begin position="17"/>
        <end position="317"/>
    </location>
</feature>
<dbReference type="GO" id="GO:0005737">
    <property type="term" value="C:cytoplasm"/>
    <property type="evidence" value="ECO:0007669"/>
    <property type="project" value="TreeGrafter"/>
</dbReference>
<keyword evidence="11" id="KW-1185">Reference proteome</keyword>
<dbReference type="GO" id="GO:0031510">
    <property type="term" value="C:SUMO activating enzyme complex"/>
    <property type="evidence" value="ECO:0007669"/>
    <property type="project" value="TreeGrafter"/>
</dbReference>
<dbReference type="Pfam" id="PF00899">
    <property type="entry name" value="ThiF"/>
    <property type="match status" value="1"/>
</dbReference>
<dbReference type="GeneID" id="118457212"/>
<organism evidence="10 11">
    <name type="scientific">Anopheles albimanus</name>
    <name type="common">New world malaria mosquito</name>
    <dbReference type="NCBI Taxonomy" id="7167"/>
    <lineage>
        <taxon>Eukaryota</taxon>
        <taxon>Metazoa</taxon>
        <taxon>Ecdysozoa</taxon>
        <taxon>Arthropoda</taxon>
        <taxon>Hexapoda</taxon>
        <taxon>Insecta</taxon>
        <taxon>Pterygota</taxon>
        <taxon>Neoptera</taxon>
        <taxon>Endopterygota</taxon>
        <taxon>Diptera</taxon>
        <taxon>Nematocera</taxon>
        <taxon>Culicoidea</taxon>
        <taxon>Culicidae</taxon>
        <taxon>Anophelinae</taxon>
        <taxon>Anopheles</taxon>
    </lineage>
</organism>
<dbReference type="Gene3D" id="3.40.50.720">
    <property type="entry name" value="NAD(P)-binding Rossmann-like Domain"/>
    <property type="match status" value="1"/>
</dbReference>
<keyword evidence="4" id="KW-0833">Ubl conjugation pathway</keyword>
<evidence type="ECO:0000256" key="5">
    <source>
        <dbReference type="ARBA" id="ARBA00023242"/>
    </source>
</evidence>
<comment type="subcellular location">
    <subcellularLocation>
        <location evidence="1">Nucleus</location>
    </subcellularLocation>
</comment>
<comment type="similarity">
    <text evidence="3">Belongs to the ubiquitin-activating E1 family.</text>
</comment>
<evidence type="ECO:0000256" key="4">
    <source>
        <dbReference type="ARBA" id="ARBA00022786"/>
    </source>
</evidence>
<reference evidence="10 11" key="1">
    <citation type="journal article" date="2017" name="G3 (Bethesda)">
        <title>The Physical Genome Mapping of Anopheles albimanus Corrected Scaffold Misassemblies and Identified Interarm Rearrangements in Genus Anopheles.</title>
        <authorList>
            <person name="Artemov G.N."/>
            <person name="Peery A.N."/>
            <person name="Jiang X."/>
            <person name="Tu Z."/>
            <person name="Stegniy V.N."/>
            <person name="Sharakhova M.V."/>
            <person name="Sharakhov I.V."/>
        </authorList>
    </citation>
    <scope>NUCLEOTIDE SEQUENCE [LARGE SCALE GENOMIC DNA]</scope>
    <source>
        <strain evidence="10 11">ALBI9_A</strain>
    </source>
</reference>
<dbReference type="GO" id="GO:0016925">
    <property type="term" value="P:protein sumoylation"/>
    <property type="evidence" value="ECO:0007669"/>
    <property type="project" value="TreeGrafter"/>
</dbReference>
<dbReference type="Proteomes" id="UP000069272">
    <property type="component" value="Chromosome 2R"/>
</dbReference>